<comment type="catalytic activity">
    <reaction evidence="9 10">
        <text>L-cysteinyl-[protein] + hexadecanoyl-CoA = S-hexadecanoyl-L-cysteinyl-[protein] + CoA</text>
        <dbReference type="Rhea" id="RHEA:36683"/>
        <dbReference type="Rhea" id="RHEA-COMP:10131"/>
        <dbReference type="Rhea" id="RHEA-COMP:11032"/>
        <dbReference type="ChEBI" id="CHEBI:29950"/>
        <dbReference type="ChEBI" id="CHEBI:57287"/>
        <dbReference type="ChEBI" id="CHEBI:57379"/>
        <dbReference type="ChEBI" id="CHEBI:74151"/>
        <dbReference type="EC" id="2.3.1.225"/>
    </reaction>
</comment>
<evidence type="ECO:0000256" key="5">
    <source>
        <dbReference type="ARBA" id="ARBA00023136"/>
    </source>
</evidence>
<feature type="domain" description="Palmitoyltransferase DHHC" evidence="11">
    <location>
        <begin position="196"/>
        <end position="320"/>
    </location>
</feature>
<evidence type="ECO:0000256" key="8">
    <source>
        <dbReference type="ARBA" id="ARBA00023315"/>
    </source>
</evidence>
<feature type="transmembrane region" description="Helical" evidence="10">
    <location>
        <begin position="285"/>
        <end position="310"/>
    </location>
</feature>
<comment type="caution">
    <text evidence="12">The sequence shown here is derived from an EMBL/GenBank/DDBJ whole genome shotgun (WGS) entry which is preliminary data.</text>
</comment>
<reference evidence="12" key="1">
    <citation type="submission" date="2020-10" db="EMBL/GenBank/DDBJ databases">
        <authorList>
            <person name="Kikuchi T."/>
        </authorList>
    </citation>
    <scope>NUCLEOTIDE SEQUENCE</scope>
    <source>
        <strain evidence="12">NKZ352</strain>
    </source>
</reference>
<evidence type="ECO:0000256" key="7">
    <source>
        <dbReference type="ARBA" id="ARBA00023288"/>
    </source>
</evidence>
<accession>A0A8S1GMZ9</accession>
<feature type="transmembrane region" description="Helical" evidence="10">
    <location>
        <begin position="242"/>
        <end position="265"/>
    </location>
</feature>
<evidence type="ECO:0000256" key="1">
    <source>
        <dbReference type="ARBA" id="ARBA00004127"/>
    </source>
</evidence>
<organism evidence="12 13">
    <name type="scientific">Caenorhabditis auriculariae</name>
    <dbReference type="NCBI Taxonomy" id="2777116"/>
    <lineage>
        <taxon>Eukaryota</taxon>
        <taxon>Metazoa</taxon>
        <taxon>Ecdysozoa</taxon>
        <taxon>Nematoda</taxon>
        <taxon>Chromadorea</taxon>
        <taxon>Rhabditida</taxon>
        <taxon>Rhabditina</taxon>
        <taxon>Rhabditomorpha</taxon>
        <taxon>Rhabditoidea</taxon>
        <taxon>Rhabditidae</taxon>
        <taxon>Peloderinae</taxon>
        <taxon>Caenorhabditis</taxon>
    </lineage>
</organism>
<dbReference type="EC" id="2.3.1.225" evidence="10"/>
<dbReference type="GO" id="GO:0005794">
    <property type="term" value="C:Golgi apparatus"/>
    <property type="evidence" value="ECO:0007669"/>
    <property type="project" value="TreeGrafter"/>
</dbReference>
<evidence type="ECO:0000313" key="12">
    <source>
        <dbReference type="EMBL" id="CAD6184797.1"/>
    </source>
</evidence>
<keyword evidence="8 10" id="KW-0012">Acyltransferase</keyword>
<comment type="domain">
    <text evidence="10">The DHHC domain is required for palmitoyltransferase activity.</text>
</comment>
<evidence type="ECO:0000256" key="2">
    <source>
        <dbReference type="ARBA" id="ARBA00022679"/>
    </source>
</evidence>
<evidence type="ECO:0000256" key="9">
    <source>
        <dbReference type="ARBA" id="ARBA00048048"/>
    </source>
</evidence>
<protein>
    <recommendedName>
        <fullName evidence="10">Palmitoyltransferase</fullName>
        <ecNumber evidence="10">2.3.1.225</ecNumber>
    </recommendedName>
</protein>
<evidence type="ECO:0000256" key="3">
    <source>
        <dbReference type="ARBA" id="ARBA00022692"/>
    </source>
</evidence>
<gene>
    <name evidence="12" type="ORF">CAUJ_LOCUS716</name>
</gene>
<dbReference type="Proteomes" id="UP000835052">
    <property type="component" value="Unassembled WGS sequence"/>
</dbReference>
<evidence type="ECO:0000259" key="11">
    <source>
        <dbReference type="Pfam" id="PF01529"/>
    </source>
</evidence>
<feature type="transmembrane region" description="Helical" evidence="10">
    <location>
        <begin position="119"/>
        <end position="140"/>
    </location>
</feature>
<evidence type="ECO:0000256" key="6">
    <source>
        <dbReference type="ARBA" id="ARBA00023139"/>
    </source>
</evidence>
<dbReference type="PROSITE" id="PS50216">
    <property type="entry name" value="DHHC"/>
    <property type="match status" value="1"/>
</dbReference>
<dbReference type="GO" id="GO:0019706">
    <property type="term" value="F:protein-cysteine S-palmitoyltransferase activity"/>
    <property type="evidence" value="ECO:0007669"/>
    <property type="project" value="UniProtKB-EC"/>
</dbReference>
<name>A0A8S1GMZ9_9PELO</name>
<feature type="transmembrane region" description="Helical" evidence="10">
    <location>
        <begin position="89"/>
        <end position="107"/>
    </location>
</feature>
<dbReference type="OrthoDB" id="4096362at2759"/>
<dbReference type="Pfam" id="PF01529">
    <property type="entry name" value="DHHC"/>
    <property type="match status" value="1"/>
</dbReference>
<keyword evidence="4 10" id="KW-1133">Transmembrane helix</keyword>
<dbReference type="AlphaFoldDB" id="A0A8S1GMZ9"/>
<evidence type="ECO:0000256" key="4">
    <source>
        <dbReference type="ARBA" id="ARBA00022989"/>
    </source>
</evidence>
<keyword evidence="13" id="KW-1185">Reference proteome</keyword>
<proteinExistence type="inferred from homology"/>
<keyword evidence="5 10" id="KW-0472">Membrane</keyword>
<sequence>MSFYVNGCDPKKTSYPTGIYFELKKSSPFRNFDAVQSLVIQCAMPDENGTANEEIRYPQSQKVRKWTAHAGRNRFLLNGNVILSRKNNVFVLTIFLMSTTLTLFFIFEGPYYWKICPAIPIAAAILALFATSNFFATAFADPGILPRAENLEVIELDRQHVESVSAEFADEEGTSERTSRVAVRTKDVSINGQPIRLKYCYTCRLFRPPRSSHCSVCDNCVLIFDHHCPWVGNCVGQRNYRYFYLFVCSLTLLVISLFTASLTHICLLSKQMTFVDAIKHTPVSLVITTVCFFSIWSLMGLSGFHSYLLASSLTTNEDMKGTFRNKNRPQTPNAPVVRNPYTFGILSNCSNRLCSSQTPSVLDPTGEVILAPYVMRPKAVAHVTDETERISRYDHRITVNN</sequence>
<dbReference type="InterPro" id="IPR001594">
    <property type="entry name" value="Palmitoyltrfase_DHHC"/>
</dbReference>
<keyword evidence="3 10" id="KW-0812">Transmembrane</keyword>
<evidence type="ECO:0000256" key="10">
    <source>
        <dbReference type="RuleBase" id="RU079119"/>
    </source>
</evidence>
<keyword evidence="7" id="KW-0449">Lipoprotein</keyword>
<dbReference type="PANTHER" id="PTHR22883">
    <property type="entry name" value="ZINC FINGER DHHC DOMAIN CONTAINING PROTEIN"/>
    <property type="match status" value="1"/>
</dbReference>
<keyword evidence="6" id="KW-0564">Palmitate</keyword>
<comment type="similarity">
    <text evidence="10">Belongs to the DHHC palmitoyltransferase family.</text>
</comment>
<dbReference type="EMBL" id="CAJGYM010000001">
    <property type="protein sequence ID" value="CAD6184797.1"/>
    <property type="molecule type" value="Genomic_DNA"/>
</dbReference>
<comment type="subcellular location">
    <subcellularLocation>
        <location evidence="1">Endomembrane system</location>
        <topology evidence="1">Multi-pass membrane protein</topology>
    </subcellularLocation>
</comment>
<dbReference type="InterPro" id="IPR039859">
    <property type="entry name" value="PFA4/ZDH16/20/ERF2-like"/>
</dbReference>
<dbReference type="GO" id="GO:0005783">
    <property type="term" value="C:endoplasmic reticulum"/>
    <property type="evidence" value="ECO:0007669"/>
    <property type="project" value="TreeGrafter"/>
</dbReference>
<dbReference type="PANTHER" id="PTHR22883:SF43">
    <property type="entry name" value="PALMITOYLTRANSFERASE APP"/>
    <property type="match status" value="1"/>
</dbReference>
<dbReference type="GO" id="GO:0006612">
    <property type="term" value="P:protein targeting to membrane"/>
    <property type="evidence" value="ECO:0007669"/>
    <property type="project" value="TreeGrafter"/>
</dbReference>
<evidence type="ECO:0000313" key="13">
    <source>
        <dbReference type="Proteomes" id="UP000835052"/>
    </source>
</evidence>
<keyword evidence="2 10" id="KW-0808">Transferase</keyword>